<dbReference type="Gene3D" id="1.10.10.10">
    <property type="entry name" value="Winged helix-like DNA-binding domain superfamily/Winged helix DNA-binding domain"/>
    <property type="match status" value="1"/>
</dbReference>
<dbReference type="InterPro" id="IPR000792">
    <property type="entry name" value="Tscrpt_reg_LuxR_C"/>
</dbReference>
<dbReference type="GO" id="GO:0016020">
    <property type="term" value="C:membrane"/>
    <property type="evidence" value="ECO:0007669"/>
    <property type="project" value="InterPro"/>
</dbReference>
<comment type="caution">
    <text evidence="5">The sequence shown here is derived from an EMBL/GenBank/DDBJ whole genome shotgun (WGS) entry which is preliminary data.</text>
</comment>
<dbReference type="CDD" id="cd06170">
    <property type="entry name" value="LuxR_C_like"/>
    <property type="match status" value="1"/>
</dbReference>
<dbReference type="InterPro" id="IPR036388">
    <property type="entry name" value="WH-like_DNA-bd_sf"/>
</dbReference>
<dbReference type="PRINTS" id="PR00038">
    <property type="entry name" value="HTHLUXR"/>
</dbReference>
<gene>
    <name evidence="5" type="ORF">KDW_26910</name>
</gene>
<accession>A0A5J4KQX8</accession>
<dbReference type="PROSITE" id="PS50043">
    <property type="entry name" value="HTH_LUXR_2"/>
    <property type="match status" value="1"/>
</dbReference>
<keyword evidence="6" id="KW-1185">Reference proteome</keyword>
<dbReference type="InterPro" id="IPR003594">
    <property type="entry name" value="HATPase_dom"/>
</dbReference>
<dbReference type="InterPro" id="IPR050482">
    <property type="entry name" value="Sensor_HK_TwoCompSys"/>
</dbReference>
<dbReference type="Pfam" id="PF07730">
    <property type="entry name" value="HisKA_3"/>
    <property type="match status" value="1"/>
</dbReference>
<dbReference type="GO" id="GO:0006355">
    <property type="term" value="P:regulation of DNA-templated transcription"/>
    <property type="evidence" value="ECO:0007669"/>
    <property type="project" value="InterPro"/>
</dbReference>
<keyword evidence="2" id="KW-0418">Kinase</keyword>
<evidence type="ECO:0000256" key="3">
    <source>
        <dbReference type="ARBA" id="ARBA00023012"/>
    </source>
</evidence>
<evidence type="ECO:0000259" key="4">
    <source>
        <dbReference type="PROSITE" id="PS50043"/>
    </source>
</evidence>
<dbReference type="SUPFAM" id="SSF46894">
    <property type="entry name" value="C-terminal effector domain of the bipartite response regulators"/>
    <property type="match status" value="1"/>
</dbReference>
<dbReference type="Proteomes" id="UP000326912">
    <property type="component" value="Unassembled WGS sequence"/>
</dbReference>
<keyword evidence="1" id="KW-0808">Transferase</keyword>
<dbReference type="AlphaFoldDB" id="A0A5J4KQX8"/>
<dbReference type="SMART" id="SM00421">
    <property type="entry name" value="HTH_LUXR"/>
    <property type="match status" value="1"/>
</dbReference>
<protein>
    <recommendedName>
        <fullName evidence="4">HTH luxR-type domain-containing protein</fullName>
    </recommendedName>
</protein>
<dbReference type="InterPro" id="IPR016032">
    <property type="entry name" value="Sig_transdc_resp-reg_C-effctor"/>
</dbReference>
<dbReference type="Gene3D" id="1.20.5.1930">
    <property type="match status" value="1"/>
</dbReference>
<dbReference type="GO" id="GO:0003677">
    <property type="term" value="F:DNA binding"/>
    <property type="evidence" value="ECO:0007669"/>
    <property type="project" value="InterPro"/>
</dbReference>
<organism evidence="5 6">
    <name type="scientific">Dictyobacter vulcani</name>
    <dbReference type="NCBI Taxonomy" id="2607529"/>
    <lineage>
        <taxon>Bacteria</taxon>
        <taxon>Bacillati</taxon>
        <taxon>Chloroflexota</taxon>
        <taxon>Ktedonobacteria</taxon>
        <taxon>Ktedonobacterales</taxon>
        <taxon>Dictyobacteraceae</taxon>
        <taxon>Dictyobacter</taxon>
    </lineage>
</organism>
<sequence length="310" mass="34718">MLHSIEASDIQVTREDERRRLARELHDGVIQSLTTLVDDLEQFRSRHSIMQAVDENVDNWHSLAHRSLLTLRQTLGELRKNTGGDFDFMASVLTLLKSMQAAGYLITFACHDWPSPLSGEYAINLYYVLREALLNICKHAAASSIVVSLSTGENCLHMHISDDGIGMLTVCATVSSAQDWHQGLRGLRERVALLGGQVSIESMPAQGTSMQVDLPLPVRVSSLLTYSAPEHPVMDPSQQEQADDLTPRERELVILIARGFVVKEIARRMTVSEKTVRNHISNVYHKLSIYDRSQLVIYAMKKGMVNLQSL</sequence>
<dbReference type="GO" id="GO:0046983">
    <property type="term" value="F:protein dimerization activity"/>
    <property type="evidence" value="ECO:0007669"/>
    <property type="project" value="InterPro"/>
</dbReference>
<dbReference type="Pfam" id="PF02518">
    <property type="entry name" value="HATPase_c"/>
    <property type="match status" value="1"/>
</dbReference>
<dbReference type="EMBL" id="BKZW01000001">
    <property type="protein sequence ID" value="GER88529.1"/>
    <property type="molecule type" value="Genomic_DNA"/>
</dbReference>
<reference evidence="5 6" key="1">
    <citation type="submission" date="2019-10" db="EMBL/GenBank/DDBJ databases">
        <title>Dictyobacter vulcani sp. nov., within the class Ktedonobacteria, isolated from soil of volcanic Mt. Zao.</title>
        <authorList>
            <person name="Zheng Y."/>
            <person name="Wang C.M."/>
            <person name="Sakai Y."/>
            <person name="Abe K."/>
            <person name="Yokota A."/>
            <person name="Yabe S."/>
        </authorList>
    </citation>
    <scope>NUCLEOTIDE SEQUENCE [LARGE SCALE GENOMIC DNA]</scope>
    <source>
        <strain evidence="5 6">W12</strain>
    </source>
</reference>
<dbReference type="PANTHER" id="PTHR24421">
    <property type="entry name" value="NITRATE/NITRITE SENSOR PROTEIN NARX-RELATED"/>
    <property type="match status" value="1"/>
</dbReference>
<name>A0A5J4KQX8_9CHLR</name>
<dbReference type="RefSeq" id="WP_151756422.1">
    <property type="nucleotide sequence ID" value="NZ_BKZW01000001.1"/>
</dbReference>
<evidence type="ECO:0000256" key="1">
    <source>
        <dbReference type="ARBA" id="ARBA00022679"/>
    </source>
</evidence>
<evidence type="ECO:0000313" key="5">
    <source>
        <dbReference type="EMBL" id="GER88529.1"/>
    </source>
</evidence>
<dbReference type="SUPFAM" id="SSF55874">
    <property type="entry name" value="ATPase domain of HSP90 chaperone/DNA topoisomerase II/histidine kinase"/>
    <property type="match status" value="1"/>
</dbReference>
<evidence type="ECO:0000256" key="2">
    <source>
        <dbReference type="ARBA" id="ARBA00022777"/>
    </source>
</evidence>
<keyword evidence="3" id="KW-0902">Two-component regulatory system</keyword>
<dbReference type="GO" id="GO:0000155">
    <property type="term" value="F:phosphorelay sensor kinase activity"/>
    <property type="evidence" value="ECO:0007669"/>
    <property type="project" value="InterPro"/>
</dbReference>
<dbReference type="PROSITE" id="PS00622">
    <property type="entry name" value="HTH_LUXR_1"/>
    <property type="match status" value="1"/>
</dbReference>
<feature type="domain" description="HTH luxR-type" evidence="4">
    <location>
        <begin position="238"/>
        <end position="303"/>
    </location>
</feature>
<dbReference type="PANTHER" id="PTHR24421:SF59">
    <property type="entry name" value="OXYGEN SENSOR HISTIDINE KINASE NREB"/>
    <property type="match status" value="1"/>
</dbReference>
<dbReference type="InterPro" id="IPR036890">
    <property type="entry name" value="HATPase_C_sf"/>
</dbReference>
<dbReference type="CDD" id="cd16917">
    <property type="entry name" value="HATPase_UhpB-NarQ-NarX-like"/>
    <property type="match status" value="1"/>
</dbReference>
<dbReference type="Pfam" id="PF00196">
    <property type="entry name" value="GerE"/>
    <property type="match status" value="1"/>
</dbReference>
<proteinExistence type="predicted"/>
<evidence type="ECO:0000313" key="6">
    <source>
        <dbReference type="Proteomes" id="UP000326912"/>
    </source>
</evidence>
<dbReference type="Gene3D" id="3.30.565.10">
    <property type="entry name" value="Histidine kinase-like ATPase, C-terminal domain"/>
    <property type="match status" value="1"/>
</dbReference>
<dbReference type="InterPro" id="IPR011712">
    <property type="entry name" value="Sig_transdc_His_kin_sub3_dim/P"/>
</dbReference>